<dbReference type="Proteomes" id="UP000076532">
    <property type="component" value="Unassembled WGS sequence"/>
</dbReference>
<keyword evidence="1" id="KW-0472">Membrane</keyword>
<organism evidence="3 4">
    <name type="scientific">Athelia psychrophila</name>
    <dbReference type="NCBI Taxonomy" id="1759441"/>
    <lineage>
        <taxon>Eukaryota</taxon>
        <taxon>Fungi</taxon>
        <taxon>Dikarya</taxon>
        <taxon>Basidiomycota</taxon>
        <taxon>Agaricomycotina</taxon>
        <taxon>Agaricomycetes</taxon>
        <taxon>Agaricomycetidae</taxon>
        <taxon>Atheliales</taxon>
        <taxon>Atheliaceae</taxon>
        <taxon>Athelia</taxon>
    </lineage>
</organism>
<feature type="transmembrane region" description="Helical" evidence="1">
    <location>
        <begin position="87"/>
        <end position="104"/>
    </location>
</feature>
<feature type="transmembrane region" description="Helical" evidence="1">
    <location>
        <begin position="48"/>
        <end position="75"/>
    </location>
</feature>
<keyword evidence="4" id="KW-1185">Reference proteome</keyword>
<protein>
    <submittedName>
        <fullName evidence="3">Uncharacterized protein</fullName>
    </submittedName>
</protein>
<dbReference type="AlphaFoldDB" id="A0A167VIR1"/>
<keyword evidence="1" id="KW-1133">Transmembrane helix</keyword>
<accession>A0A167VIR1</accession>
<evidence type="ECO:0000313" key="2">
    <source>
        <dbReference type="EMBL" id="KZP04304.1"/>
    </source>
</evidence>
<dbReference type="EMBL" id="KV417866">
    <property type="protein sequence ID" value="KZP05057.1"/>
    <property type="molecule type" value="Genomic_DNA"/>
</dbReference>
<gene>
    <name evidence="3" type="ORF">FIBSPDRAFT_877934</name>
    <name evidence="2" type="ORF">FIBSPDRAFT_878643</name>
</gene>
<evidence type="ECO:0000256" key="1">
    <source>
        <dbReference type="SAM" id="Phobius"/>
    </source>
</evidence>
<reference evidence="3 4" key="1">
    <citation type="journal article" date="2016" name="Mol. Biol. Evol.">
        <title>Comparative Genomics of Early-Diverging Mushroom-Forming Fungi Provides Insights into the Origins of Lignocellulose Decay Capabilities.</title>
        <authorList>
            <person name="Nagy L.G."/>
            <person name="Riley R."/>
            <person name="Tritt A."/>
            <person name="Adam C."/>
            <person name="Daum C."/>
            <person name="Floudas D."/>
            <person name="Sun H."/>
            <person name="Yadav J.S."/>
            <person name="Pangilinan J."/>
            <person name="Larsson K.H."/>
            <person name="Matsuura K."/>
            <person name="Barry K."/>
            <person name="Labutti K."/>
            <person name="Kuo R."/>
            <person name="Ohm R.A."/>
            <person name="Bhattacharya S.S."/>
            <person name="Shirouzu T."/>
            <person name="Yoshinaga Y."/>
            <person name="Martin F.M."/>
            <person name="Grigoriev I.V."/>
            <person name="Hibbett D.S."/>
        </authorList>
    </citation>
    <scope>NUCLEOTIDE SEQUENCE [LARGE SCALE GENOMIC DNA]</scope>
    <source>
        <strain evidence="3 4">CBS 109695</strain>
    </source>
</reference>
<proteinExistence type="predicted"/>
<dbReference type="EMBL" id="KV417936">
    <property type="protein sequence ID" value="KZP04304.1"/>
    <property type="molecule type" value="Genomic_DNA"/>
</dbReference>
<name>A0A167VIR1_9AGAM</name>
<evidence type="ECO:0000313" key="4">
    <source>
        <dbReference type="Proteomes" id="UP000076532"/>
    </source>
</evidence>
<evidence type="ECO:0000313" key="3">
    <source>
        <dbReference type="EMBL" id="KZP05057.1"/>
    </source>
</evidence>
<keyword evidence="1" id="KW-0812">Transmembrane</keyword>
<sequence>MGIYFMDMIMMIIPLALFILSAFVLVKISTLVVPASKAAHAAARSWAAYIICYILMYHGADLARLPHIAFVVALADMITDGFSTGHSIFIWMVTLVYAVWVLFFKTSKTIHYMDQDETEVAMYLLRSEEL</sequence>